<proteinExistence type="predicted"/>
<feature type="domain" description="Glycoside hydrolase family 42 N-terminal" evidence="3">
    <location>
        <begin position="58"/>
        <end position="161"/>
    </location>
</feature>
<comment type="caution">
    <text evidence="4">The sequence shown here is derived from an EMBL/GenBank/DDBJ whole genome shotgun (WGS) entry which is preliminary data.</text>
</comment>
<accession>A0A1G2K595</accession>
<name>A0A1G2K595_9BACT</name>
<dbReference type="EMBL" id="MHQC01000056">
    <property type="protein sequence ID" value="OGZ93608.1"/>
    <property type="molecule type" value="Genomic_DNA"/>
</dbReference>
<reference evidence="4 5" key="1">
    <citation type="journal article" date="2016" name="Nat. Commun.">
        <title>Thousands of microbial genomes shed light on interconnected biogeochemical processes in an aquifer system.</title>
        <authorList>
            <person name="Anantharaman K."/>
            <person name="Brown C.T."/>
            <person name="Hug L.A."/>
            <person name="Sharon I."/>
            <person name="Castelle C.J."/>
            <person name="Probst A.J."/>
            <person name="Thomas B.C."/>
            <person name="Singh A."/>
            <person name="Wilkins M.J."/>
            <person name="Karaoz U."/>
            <person name="Brodie E.L."/>
            <person name="Williams K.H."/>
            <person name="Hubbard S.S."/>
            <person name="Banfield J.F."/>
        </authorList>
    </citation>
    <scope>NUCLEOTIDE SEQUENCE [LARGE SCALE GENOMIC DNA]</scope>
</reference>
<keyword evidence="1" id="KW-0378">Hydrolase</keyword>
<organism evidence="4 5">
    <name type="scientific">Candidatus Sungbacteria bacterium RIFCSPHIGHO2_01_FULL_47_32</name>
    <dbReference type="NCBI Taxonomy" id="1802264"/>
    <lineage>
        <taxon>Bacteria</taxon>
        <taxon>Candidatus Sungiibacteriota</taxon>
    </lineage>
</organism>
<evidence type="ECO:0000256" key="2">
    <source>
        <dbReference type="ARBA" id="ARBA00023295"/>
    </source>
</evidence>
<evidence type="ECO:0000313" key="4">
    <source>
        <dbReference type="EMBL" id="OGZ93608.1"/>
    </source>
</evidence>
<sequence>MRKHKKIIVVGCGFAFLAVFLYVLSRPFPSNQKINYGMTFSKIFSEKMNGDWKTAYLALLDDLGVRRLRLAAYWPEIEKTEGTYDFSDTDWQVSEASKRKVEIVLAVGEKLPRWPECHTPEWVNAYPRGERQEKLIRLIEAVINRYKSNASIKMWQVENEPFLPFGECPGLDKTFLGREISLVRSLDTGRTILLTDSGELGTWIPAARRGDAFGTSIYFQVNNRFFGQMAYHLPSGFFRAKKRVLDFFVPEKRDIVIEFQMEPWTHLQNYETEVEEQMNAFSAMSFDDRILFLKKTGFDTAYLWGGEWWYWLKTVKNMPEFWEKGKKLFADD</sequence>
<dbReference type="Proteomes" id="UP000177152">
    <property type="component" value="Unassembled WGS sequence"/>
</dbReference>
<evidence type="ECO:0000256" key="1">
    <source>
        <dbReference type="ARBA" id="ARBA00022801"/>
    </source>
</evidence>
<dbReference type="GO" id="GO:0005975">
    <property type="term" value="P:carbohydrate metabolic process"/>
    <property type="evidence" value="ECO:0007669"/>
    <property type="project" value="InterPro"/>
</dbReference>
<dbReference type="Pfam" id="PF02449">
    <property type="entry name" value="Glyco_hydro_42"/>
    <property type="match status" value="1"/>
</dbReference>
<gene>
    <name evidence="4" type="ORF">A2633_04615</name>
</gene>
<dbReference type="InterPro" id="IPR013529">
    <property type="entry name" value="Glyco_hydro_42_N"/>
</dbReference>
<dbReference type="SUPFAM" id="SSF51445">
    <property type="entry name" value="(Trans)glycosidases"/>
    <property type="match status" value="1"/>
</dbReference>
<protein>
    <recommendedName>
        <fullName evidence="3">Glycoside hydrolase family 42 N-terminal domain-containing protein</fullName>
    </recommendedName>
</protein>
<evidence type="ECO:0000313" key="5">
    <source>
        <dbReference type="Proteomes" id="UP000177152"/>
    </source>
</evidence>
<dbReference type="AlphaFoldDB" id="A0A1G2K595"/>
<dbReference type="GO" id="GO:0009341">
    <property type="term" value="C:beta-galactosidase complex"/>
    <property type="evidence" value="ECO:0007669"/>
    <property type="project" value="InterPro"/>
</dbReference>
<evidence type="ECO:0000259" key="3">
    <source>
        <dbReference type="Pfam" id="PF02449"/>
    </source>
</evidence>
<dbReference type="Gene3D" id="3.20.20.80">
    <property type="entry name" value="Glycosidases"/>
    <property type="match status" value="1"/>
</dbReference>
<dbReference type="GO" id="GO:0004565">
    <property type="term" value="F:beta-galactosidase activity"/>
    <property type="evidence" value="ECO:0007669"/>
    <property type="project" value="InterPro"/>
</dbReference>
<dbReference type="InterPro" id="IPR017853">
    <property type="entry name" value="GH"/>
</dbReference>
<keyword evidence="2" id="KW-0326">Glycosidase</keyword>